<reference evidence="1" key="1">
    <citation type="submission" date="2024-02" db="EMBL/GenBank/DDBJ databases">
        <title>Sediminibacterium planktonica sp. nov. and Sediminibacterium longus sp. nov., isolated from surface lake and river water.</title>
        <authorList>
            <person name="Watanabe K."/>
            <person name="Takemine S."/>
            <person name="Ishii Y."/>
            <person name="Ogata Y."/>
            <person name="Shindo C."/>
            <person name="Suda W."/>
        </authorList>
    </citation>
    <scope>NUCLEOTIDE SEQUENCE</scope>
    <source>
        <strain evidence="1">KACHI17</strain>
    </source>
</reference>
<dbReference type="RefSeq" id="WP_353549921.1">
    <property type="nucleotide sequence ID" value="NZ_AP029612.1"/>
</dbReference>
<proteinExistence type="predicted"/>
<name>A0AAT9GGA7_9BACT</name>
<protein>
    <submittedName>
        <fullName evidence="1">Uncharacterized protein</fullName>
    </submittedName>
</protein>
<dbReference type="EMBL" id="AP029612">
    <property type="protein sequence ID" value="BFG69608.1"/>
    <property type="molecule type" value="Genomic_DNA"/>
</dbReference>
<dbReference type="AlphaFoldDB" id="A0AAT9GGA7"/>
<sequence length="114" mass="12591">MSPVRLDFIAKWTAKIIVAVQKSGSFVYEITDKFIPISEVRKPYNVNPEWNDDDARKALLSSDAVDLVSSFTGTNTDLTALVVDPKKITHSFFSGDGNSLLQEGDAMLILVPQM</sequence>
<accession>A0AAT9GGA7</accession>
<gene>
    <name evidence="1" type="ORF">KACHI17_04890</name>
</gene>
<evidence type="ECO:0000313" key="1">
    <source>
        <dbReference type="EMBL" id="BFG69608.1"/>
    </source>
</evidence>
<organism evidence="1">
    <name type="scientific">Sediminibacterium sp. KACHI17</name>
    <dbReference type="NCBI Taxonomy" id="1751071"/>
    <lineage>
        <taxon>Bacteria</taxon>
        <taxon>Pseudomonadati</taxon>
        <taxon>Bacteroidota</taxon>
        <taxon>Chitinophagia</taxon>
        <taxon>Chitinophagales</taxon>
        <taxon>Chitinophagaceae</taxon>
        <taxon>Sediminibacterium</taxon>
    </lineage>
</organism>